<organism evidence="4 5">
    <name type="scientific">Microbacterium yannicii</name>
    <dbReference type="NCBI Taxonomy" id="671622"/>
    <lineage>
        <taxon>Bacteria</taxon>
        <taxon>Bacillati</taxon>
        <taxon>Actinomycetota</taxon>
        <taxon>Actinomycetes</taxon>
        <taxon>Micrococcales</taxon>
        <taxon>Microbacteriaceae</taxon>
        <taxon>Microbacterium</taxon>
    </lineage>
</organism>
<dbReference type="CDD" id="cd05233">
    <property type="entry name" value="SDR_c"/>
    <property type="match status" value="1"/>
</dbReference>
<accession>A0ABP9M7I7</accession>
<keyword evidence="5" id="KW-1185">Reference proteome</keyword>
<evidence type="ECO:0000256" key="3">
    <source>
        <dbReference type="RuleBase" id="RU000363"/>
    </source>
</evidence>
<dbReference type="Pfam" id="PF00106">
    <property type="entry name" value="adh_short"/>
    <property type="match status" value="1"/>
</dbReference>
<dbReference type="PANTHER" id="PTHR44196:SF1">
    <property type="entry name" value="DEHYDROGENASE_REDUCTASE SDR FAMILY MEMBER 7B"/>
    <property type="match status" value="1"/>
</dbReference>
<dbReference type="PRINTS" id="PR00081">
    <property type="entry name" value="GDHRDH"/>
</dbReference>
<dbReference type="PRINTS" id="PR00080">
    <property type="entry name" value="SDRFAMILY"/>
</dbReference>
<sequence length="267" mass="27264">MDIDKKVFVVTGAGNGIAREVTLRLLAGGASVAGVDLSEKGLEETAAMAAAGPRFSAHVVNITDREAVEALPAAVQSAHGAVDGVVNVAGVIQKFVKVVDLPFSEIEKVMNVNFWGVMNMCKAFLPVLLSRPQASLVNIASMGSYAAVPGQAVYGASKAAVKLLTEALYAELLDSNVAVTVVFPGAIATGIAANSGVTLAPEGASAQNSAYKTSTPQKAAQVIVDAIRTGKFRATIGSDAAGMDKLARLNPKLATTVIAKQMAGLLG</sequence>
<dbReference type="Proteomes" id="UP001501407">
    <property type="component" value="Unassembled WGS sequence"/>
</dbReference>
<keyword evidence="2" id="KW-0560">Oxidoreductase</keyword>
<gene>
    <name evidence="4" type="ORF">GCM10025760_21200</name>
</gene>
<evidence type="ECO:0000313" key="4">
    <source>
        <dbReference type="EMBL" id="GAA5092467.1"/>
    </source>
</evidence>
<reference evidence="5" key="1">
    <citation type="journal article" date="2019" name="Int. J. Syst. Evol. Microbiol.">
        <title>The Global Catalogue of Microorganisms (GCM) 10K type strain sequencing project: providing services to taxonomists for standard genome sequencing and annotation.</title>
        <authorList>
            <consortium name="The Broad Institute Genomics Platform"/>
            <consortium name="The Broad Institute Genome Sequencing Center for Infectious Disease"/>
            <person name="Wu L."/>
            <person name="Ma J."/>
        </authorList>
    </citation>
    <scope>NUCLEOTIDE SEQUENCE [LARGE SCALE GENOMIC DNA]</scope>
    <source>
        <strain evidence="5">JCM 18959</strain>
    </source>
</reference>
<evidence type="ECO:0000313" key="5">
    <source>
        <dbReference type="Proteomes" id="UP001501407"/>
    </source>
</evidence>
<dbReference type="RefSeq" id="WP_194414723.1">
    <property type="nucleotide sequence ID" value="NZ_BAABKZ010000002.1"/>
</dbReference>
<comment type="similarity">
    <text evidence="1 3">Belongs to the short-chain dehydrogenases/reductases (SDR) family.</text>
</comment>
<proteinExistence type="inferred from homology"/>
<dbReference type="InterPro" id="IPR036291">
    <property type="entry name" value="NAD(P)-bd_dom_sf"/>
</dbReference>
<dbReference type="EMBL" id="BAABKZ010000002">
    <property type="protein sequence ID" value="GAA5092467.1"/>
    <property type="molecule type" value="Genomic_DNA"/>
</dbReference>
<evidence type="ECO:0000256" key="1">
    <source>
        <dbReference type="ARBA" id="ARBA00006484"/>
    </source>
</evidence>
<dbReference type="PANTHER" id="PTHR44196">
    <property type="entry name" value="DEHYDROGENASE/REDUCTASE SDR FAMILY MEMBER 7B"/>
    <property type="match status" value="1"/>
</dbReference>
<protein>
    <submittedName>
        <fullName evidence="4">SDR family oxidoreductase</fullName>
    </submittedName>
</protein>
<comment type="caution">
    <text evidence="4">The sequence shown here is derived from an EMBL/GenBank/DDBJ whole genome shotgun (WGS) entry which is preliminary data.</text>
</comment>
<dbReference type="SUPFAM" id="SSF51735">
    <property type="entry name" value="NAD(P)-binding Rossmann-fold domains"/>
    <property type="match status" value="1"/>
</dbReference>
<dbReference type="InterPro" id="IPR002347">
    <property type="entry name" value="SDR_fam"/>
</dbReference>
<evidence type="ECO:0000256" key="2">
    <source>
        <dbReference type="ARBA" id="ARBA00023002"/>
    </source>
</evidence>
<name>A0ABP9M7I7_9MICO</name>
<dbReference type="Gene3D" id="3.40.50.720">
    <property type="entry name" value="NAD(P)-binding Rossmann-like Domain"/>
    <property type="match status" value="1"/>
</dbReference>